<evidence type="ECO:0000313" key="2">
    <source>
        <dbReference type="Proteomes" id="UP000199412"/>
    </source>
</evidence>
<dbReference type="STRING" id="69960.SAMN05421720_101434"/>
<evidence type="ECO:0008006" key="3">
    <source>
        <dbReference type="Google" id="ProtNLM"/>
    </source>
</evidence>
<protein>
    <recommendedName>
        <fullName evidence="3">Flagellar protein FliL</fullName>
    </recommendedName>
</protein>
<keyword evidence="2" id="KW-1185">Reference proteome</keyword>
<accession>A0A1G6XAW1</accession>
<dbReference type="RefSeq" id="WP_092781351.1">
    <property type="nucleotide sequence ID" value="NZ_FNAP01000001.1"/>
</dbReference>
<dbReference type="EMBL" id="FNAP01000001">
    <property type="protein sequence ID" value="SDD75288.1"/>
    <property type="molecule type" value="Genomic_DNA"/>
</dbReference>
<organism evidence="1 2">
    <name type="scientific">Rhodospira trueperi</name>
    <dbReference type="NCBI Taxonomy" id="69960"/>
    <lineage>
        <taxon>Bacteria</taxon>
        <taxon>Pseudomonadati</taxon>
        <taxon>Pseudomonadota</taxon>
        <taxon>Alphaproteobacteria</taxon>
        <taxon>Rhodospirillales</taxon>
        <taxon>Rhodospirillaceae</taxon>
        <taxon>Rhodospira</taxon>
    </lineage>
</organism>
<reference evidence="1 2" key="1">
    <citation type="submission" date="2016-10" db="EMBL/GenBank/DDBJ databases">
        <authorList>
            <person name="de Groot N.N."/>
        </authorList>
    </citation>
    <scope>NUCLEOTIDE SEQUENCE [LARGE SCALE GENOMIC DNA]</scope>
    <source>
        <strain evidence="1 2">ATCC 700224</strain>
    </source>
</reference>
<evidence type="ECO:0000313" key="1">
    <source>
        <dbReference type="EMBL" id="SDD75288.1"/>
    </source>
</evidence>
<proteinExistence type="predicted"/>
<sequence>MKIVVIGLVLIVLLLGGFGALTVFNIIPDVLGIGAMLGGQPEAETEAADAPPPAPVNDPEPKFMTFPQMAIPVISDGVARAHLVLGLRFHYDPDAGADIRREERRLTDAYLTELMRQMPGILKESGRLDLSAAKAILNAVTHKILGPGKVHDVLIDIAYAR</sequence>
<gene>
    <name evidence="1" type="ORF">SAMN05421720_101434</name>
</gene>
<dbReference type="Proteomes" id="UP000199412">
    <property type="component" value="Unassembled WGS sequence"/>
</dbReference>
<dbReference type="AlphaFoldDB" id="A0A1G6XAW1"/>
<dbReference type="OrthoDB" id="7350029at2"/>
<name>A0A1G6XAW1_9PROT</name>